<dbReference type="KEGG" id="ftj:FTUN_1930"/>
<accession>A0A6M5YM30</accession>
<proteinExistence type="predicted"/>
<evidence type="ECO:0000313" key="2">
    <source>
        <dbReference type="EMBL" id="QJW94410.1"/>
    </source>
</evidence>
<keyword evidence="3" id="KW-1185">Reference proteome</keyword>
<organism evidence="2 3">
    <name type="scientific">Frigoriglobus tundricola</name>
    <dbReference type="NCBI Taxonomy" id="2774151"/>
    <lineage>
        <taxon>Bacteria</taxon>
        <taxon>Pseudomonadati</taxon>
        <taxon>Planctomycetota</taxon>
        <taxon>Planctomycetia</taxon>
        <taxon>Gemmatales</taxon>
        <taxon>Gemmataceae</taxon>
        <taxon>Frigoriglobus</taxon>
    </lineage>
</organism>
<sequence>MRRRPAAVVIWAEGPVLGERTWSGAWRAGGASHGVRTAPRSGRWKRNRHSNGARSGPFRAAFDRIWASPLKRYPRERFRRTNIPRRLIPRRV</sequence>
<gene>
    <name evidence="2" type="ORF">FTUN_1930</name>
</gene>
<dbReference type="EMBL" id="CP053452">
    <property type="protein sequence ID" value="QJW94410.1"/>
    <property type="molecule type" value="Genomic_DNA"/>
</dbReference>
<evidence type="ECO:0000256" key="1">
    <source>
        <dbReference type="SAM" id="MobiDB-lite"/>
    </source>
</evidence>
<feature type="region of interest" description="Disordered" evidence="1">
    <location>
        <begin position="28"/>
        <end position="54"/>
    </location>
</feature>
<reference evidence="3" key="1">
    <citation type="submission" date="2020-05" db="EMBL/GenBank/DDBJ databases">
        <title>Frigoriglobus tundricola gen. nov., sp. nov., a psychrotolerant cellulolytic planctomycete of the family Gemmataceae with two divergent copies of 16S rRNA gene.</title>
        <authorList>
            <person name="Kulichevskaya I.S."/>
            <person name="Ivanova A.A."/>
            <person name="Naumoff D.G."/>
            <person name="Beletsky A.V."/>
            <person name="Rijpstra W.I.C."/>
            <person name="Sinninghe Damste J.S."/>
            <person name="Mardanov A.V."/>
            <person name="Ravin N.V."/>
            <person name="Dedysh S.N."/>
        </authorList>
    </citation>
    <scope>NUCLEOTIDE SEQUENCE [LARGE SCALE GENOMIC DNA]</scope>
    <source>
        <strain evidence="3">PL17</strain>
    </source>
</reference>
<dbReference type="AlphaFoldDB" id="A0A6M5YM30"/>
<protein>
    <submittedName>
        <fullName evidence="2">Uncharacterized protein</fullName>
    </submittedName>
</protein>
<dbReference type="Proteomes" id="UP000503447">
    <property type="component" value="Chromosome"/>
</dbReference>
<evidence type="ECO:0000313" key="3">
    <source>
        <dbReference type="Proteomes" id="UP000503447"/>
    </source>
</evidence>
<name>A0A6M5YM30_9BACT</name>
<feature type="compositionally biased region" description="Basic residues" evidence="1">
    <location>
        <begin position="42"/>
        <end position="51"/>
    </location>
</feature>